<dbReference type="Proteomes" id="UP000266861">
    <property type="component" value="Unassembled WGS sequence"/>
</dbReference>
<keyword evidence="3" id="KW-1185">Reference proteome</keyword>
<evidence type="ECO:0000256" key="1">
    <source>
        <dbReference type="SAM" id="MobiDB-lite"/>
    </source>
</evidence>
<comment type="caution">
    <text evidence="2">The sequence shown here is derived from an EMBL/GenBank/DDBJ whole genome shotgun (WGS) entry which is preliminary data.</text>
</comment>
<accession>A0A397ISH2</accession>
<gene>
    <name evidence="2" type="ORF">Glove_173g51</name>
</gene>
<sequence>MFQKIDEMEEKMDVIIKNQEEYKKNPVPDDKADYHKVRNYCLNLLDFEIIQKSLNDEDESDYSKESKEENYDSKEGDSEDDNEYNNENNNKDNNEDNNEDNNIEKNNFKQIIID</sequence>
<organism evidence="2 3">
    <name type="scientific">Diversispora epigaea</name>
    <dbReference type="NCBI Taxonomy" id="1348612"/>
    <lineage>
        <taxon>Eukaryota</taxon>
        <taxon>Fungi</taxon>
        <taxon>Fungi incertae sedis</taxon>
        <taxon>Mucoromycota</taxon>
        <taxon>Glomeromycotina</taxon>
        <taxon>Glomeromycetes</taxon>
        <taxon>Diversisporales</taxon>
        <taxon>Diversisporaceae</taxon>
        <taxon>Diversispora</taxon>
    </lineage>
</organism>
<evidence type="ECO:0000313" key="3">
    <source>
        <dbReference type="Proteomes" id="UP000266861"/>
    </source>
</evidence>
<protein>
    <submittedName>
        <fullName evidence="2">Uncharacterized protein</fullName>
    </submittedName>
</protein>
<feature type="compositionally biased region" description="Basic and acidic residues" evidence="1">
    <location>
        <begin position="61"/>
        <end position="76"/>
    </location>
</feature>
<name>A0A397ISH2_9GLOM</name>
<evidence type="ECO:0000313" key="2">
    <source>
        <dbReference type="EMBL" id="RHZ77752.1"/>
    </source>
</evidence>
<feature type="region of interest" description="Disordered" evidence="1">
    <location>
        <begin position="54"/>
        <end position="114"/>
    </location>
</feature>
<dbReference type="AlphaFoldDB" id="A0A397ISH2"/>
<proteinExistence type="predicted"/>
<reference evidence="2 3" key="1">
    <citation type="submission" date="2018-08" db="EMBL/GenBank/DDBJ databases">
        <title>Genome and evolution of the arbuscular mycorrhizal fungus Diversispora epigaea (formerly Glomus versiforme) and its bacterial endosymbionts.</title>
        <authorList>
            <person name="Sun X."/>
            <person name="Fei Z."/>
            <person name="Harrison M."/>
        </authorList>
    </citation>
    <scope>NUCLEOTIDE SEQUENCE [LARGE SCALE GENOMIC DNA]</scope>
    <source>
        <strain evidence="2 3">IT104</strain>
    </source>
</reference>
<dbReference type="EMBL" id="PQFF01000163">
    <property type="protein sequence ID" value="RHZ77752.1"/>
    <property type="molecule type" value="Genomic_DNA"/>
</dbReference>